<reference evidence="1" key="1">
    <citation type="submission" date="2020-02" db="EMBL/GenBank/DDBJ databases">
        <authorList>
            <person name="Meier V. D."/>
        </authorList>
    </citation>
    <scope>NUCLEOTIDE SEQUENCE</scope>
    <source>
        <strain evidence="1">AVDCRST_MAG71</strain>
    </source>
</reference>
<evidence type="ECO:0000313" key="1">
    <source>
        <dbReference type="EMBL" id="CAA9342847.1"/>
    </source>
</evidence>
<gene>
    <name evidence="1" type="ORF">AVDCRST_MAG71-2345</name>
</gene>
<organism evidence="1">
    <name type="scientific">uncultured Lysobacter sp</name>
    <dbReference type="NCBI Taxonomy" id="271060"/>
    <lineage>
        <taxon>Bacteria</taxon>
        <taxon>Pseudomonadati</taxon>
        <taxon>Pseudomonadota</taxon>
        <taxon>Gammaproteobacteria</taxon>
        <taxon>Lysobacterales</taxon>
        <taxon>Lysobacteraceae</taxon>
        <taxon>Lysobacter</taxon>
        <taxon>environmental samples</taxon>
    </lineage>
</organism>
<sequence length="69" mass="7489">MLRAGHAVNRVVPASAMAFVVMAGDTRRIVRPVRALQVRVDRSAFPHCSRNARHVLRALALAWSVTAAG</sequence>
<dbReference type="EMBL" id="CADCUA010000538">
    <property type="protein sequence ID" value="CAA9342847.1"/>
    <property type="molecule type" value="Genomic_DNA"/>
</dbReference>
<dbReference type="AlphaFoldDB" id="A0A6J4LV58"/>
<proteinExistence type="predicted"/>
<protein>
    <submittedName>
        <fullName evidence="1">Uncharacterized protein</fullName>
    </submittedName>
</protein>
<name>A0A6J4LV58_9GAMM</name>
<accession>A0A6J4LV58</accession>